<dbReference type="InterPro" id="IPR004516">
    <property type="entry name" value="HisRS/HisZ"/>
</dbReference>
<evidence type="ECO:0000313" key="2">
    <source>
        <dbReference type="EMBL" id="TGD44598.1"/>
    </source>
</evidence>
<organism evidence="2 3">
    <name type="scientific">Pseudotabrizicola sediminis</name>
    <dbReference type="NCBI Taxonomy" id="2486418"/>
    <lineage>
        <taxon>Bacteria</taxon>
        <taxon>Pseudomonadati</taxon>
        <taxon>Pseudomonadota</taxon>
        <taxon>Alphaproteobacteria</taxon>
        <taxon>Rhodobacterales</taxon>
        <taxon>Paracoccaceae</taxon>
        <taxon>Pseudotabrizicola</taxon>
    </lineage>
</organism>
<feature type="domain" description="Class II Histidinyl-tRNA synthetase (HisRS)-like catalytic core" evidence="1">
    <location>
        <begin position="6"/>
        <end position="253"/>
    </location>
</feature>
<gene>
    <name evidence="2" type="ORF">EEB11_03175</name>
</gene>
<dbReference type="PANTHER" id="PTHR43707">
    <property type="entry name" value="HISTIDYL-TRNA SYNTHETASE"/>
    <property type="match status" value="1"/>
</dbReference>
<dbReference type="RefSeq" id="WP_135428974.1">
    <property type="nucleotide sequence ID" value="NZ_RPEM01000002.1"/>
</dbReference>
<accession>A0ABY2KPH5</accession>
<dbReference type="GO" id="GO:0016757">
    <property type="term" value="F:glycosyltransferase activity"/>
    <property type="evidence" value="ECO:0007669"/>
    <property type="project" value="UniProtKB-KW"/>
</dbReference>
<protein>
    <submittedName>
        <fullName evidence="2">ATP phosphoribosyltransferase regulatory subunit</fullName>
    </submittedName>
</protein>
<dbReference type="Gene3D" id="3.30.930.10">
    <property type="entry name" value="Bira Bifunctional Protein, Domain 2"/>
    <property type="match status" value="1"/>
</dbReference>
<name>A0ABY2KPH5_9RHOB</name>
<comment type="caution">
    <text evidence="2">The sequence shown here is derived from an EMBL/GenBank/DDBJ whole genome shotgun (WGS) entry which is preliminary data.</text>
</comment>
<dbReference type="NCBIfam" id="NF008952">
    <property type="entry name" value="PRK12295.1-5"/>
    <property type="match status" value="1"/>
</dbReference>
<dbReference type="Proteomes" id="UP000297741">
    <property type="component" value="Unassembled WGS sequence"/>
</dbReference>
<sequence length="369" mass="40217">MRNTGQERVLSDRLAAWFTEQGATLVEADILLPAETLLDLYGEDIRARAYMTLDPVQGEMMLRPDFTVPVVQQHMAGGADPATYAYSGPVFRKQTHRGDRPSEYHQAGIEIFRRDEPEESDARVFALIDSVLRENGLSLRPVTGDIGILMAAVRGLATSDRRKQALLRHIWRPQRFRALLDRFSGRAPLPAARKHLLDRLAKGSPADLIAQAGTFTGLRSEEEIMVRAQALTEDAQTPPLNAPEAALLYDLLSLQAPSRAALHHLRGIAPMLPAITPAVDRFAARLDALAAQGIATETLPFEASHGRTSLEYYDGFVFSFHADDPALPPVASGGRYDALTAVLGQGRSIPAVGGVIRAGLMARLMGNQS</sequence>
<dbReference type="PIRSF" id="PIRSF001549">
    <property type="entry name" value="His-tRNA_synth"/>
    <property type="match status" value="1"/>
</dbReference>
<dbReference type="InterPro" id="IPR045864">
    <property type="entry name" value="aa-tRNA-synth_II/BPL/LPL"/>
</dbReference>
<evidence type="ECO:0000259" key="1">
    <source>
        <dbReference type="Pfam" id="PF13393"/>
    </source>
</evidence>
<keyword evidence="2" id="KW-0328">Glycosyltransferase</keyword>
<keyword evidence="2" id="KW-0808">Transferase</keyword>
<reference evidence="2 3" key="1">
    <citation type="submission" date="2018-11" db="EMBL/GenBank/DDBJ databases">
        <title>Tabrizicola sp. isolated from sediment of alpine lake.</title>
        <authorList>
            <person name="Liu Z."/>
        </authorList>
    </citation>
    <scope>NUCLEOTIDE SEQUENCE [LARGE SCALE GENOMIC DNA]</scope>
    <source>
        <strain evidence="2 3">DRYC-M-16</strain>
    </source>
</reference>
<keyword evidence="3" id="KW-1185">Reference proteome</keyword>
<dbReference type="EMBL" id="RPEM01000002">
    <property type="protein sequence ID" value="TGD44598.1"/>
    <property type="molecule type" value="Genomic_DNA"/>
</dbReference>
<proteinExistence type="predicted"/>
<evidence type="ECO:0000313" key="3">
    <source>
        <dbReference type="Proteomes" id="UP000297741"/>
    </source>
</evidence>
<dbReference type="PANTHER" id="PTHR43707:SF1">
    <property type="entry name" value="HISTIDINE--TRNA LIGASE, MITOCHONDRIAL-RELATED"/>
    <property type="match status" value="1"/>
</dbReference>
<dbReference type="Pfam" id="PF13393">
    <property type="entry name" value="tRNA-synt_His"/>
    <property type="match status" value="1"/>
</dbReference>
<dbReference type="InterPro" id="IPR041715">
    <property type="entry name" value="HisRS-like_core"/>
</dbReference>
<dbReference type="SUPFAM" id="SSF55681">
    <property type="entry name" value="Class II aaRS and biotin synthetases"/>
    <property type="match status" value="1"/>
</dbReference>